<evidence type="ECO:0000256" key="20">
    <source>
        <dbReference type="ARBA" id="ARBA00032104"/>
    </source>
</evidence>
<evidence type="ECO:0000256" key="7">
    <source>
        <dbReference type="ARBA" id="ARBA00013357"/>
    </source>
</evidence>
<dbReference type="GO" id="GO:0042645">
    <property type="term" value="C:mitochondrial nucleoid"/>
    <property type="evidence" value="ECO:0007669"/>
    <property type="project" value="UniProtKB-ARBA"/>
</dbReference>
<evidence type="ECO:0000256" key="15">
    <source>
        <dbReference type="ARBA" id="ARBA00022946"/>
    </source>
</evidence>
<comment type="catalytic activity">
    <reaction evidence="1">
        <text>Endonucleolytic cleavage of RNA, removing extra 3' nucleotides from tRNA precursor, generating 3' termini of tRNAs. A 3'-hydroxy group is left at the tRNA terminus and a 5'-phosphoryl group is left at the trailer molecule.</text>
        <dbReference type="EC" id="3.1.26.11"/>
    </reaction>
</comment>
<comment type="similarity">
    <text evidence="5">Belongs to the RNase Z family.</text>
</comment>
<evidence type="ECO:0000256" key="8">
    <source>
        <dbReference type="ARBA" id="ARBA00022553"/>
    </source>
</evidence>
<evidence type="ECO:0000256" key="3">
    <source>
        <dbReference type="ARBA" id="ARBA00004123"/>
    </source>
</evidence>
<comment type="subcellular location">
    <subcellularLocation>
        <location evidence="4">Mitochondrion matrix</location>
    </subcellularLocation>
    <subcellularLocation>
        <location evidence="3">Nucleus</location>
    </subcellularLocation>
</comment>
<evidence type="ECO:0000256" key="10">
    <source>
        <dbReference type="ARBA" id="ARBA00022722"/>
    </source>
</evidence>
<dbReference type="Pfam" id="PF13691">
    <property type="entry name" value="Lactamase_B_4"/>
    <property type="match status" value="1"/>
</dbReference>
<evidence type="ECO:0000256" key="11">
    <source>
        <dbReference type="ARBA" id="ARBA00022723"/>
    </source>
</evidence>
<keyword evidence="13" id="KW-0378">Hydrolase</keyword>
<gene>
    <name evidence="25" type="ORF">CUNI_LOCUS15309</name>
</gene>
<dbReference type="InterPro" id="IPR027794">
    <property type="entry name" value="tRNase_Z_dom"/>
</dbReference>
<dbReference type="InterPro" id="IPR036866">
    <property type="entry name" value="RibonucZ/Hydroxyglut_hydro"/>
</dbReference>
<dbReference type="SMART" id="SM00849">
    <property type="entry name" value="Lactamase_B"/>
    <property type="match status" value="1"/>
</dbReference>
<comment type="subunit">
    <text evidence="23">Homodimer. Interacts with PTCD1.</text>
</comment>
<dbReference type="GO" id="GO:1990180">
    <property type="term" value="P:mitochondrial tRNA 3'-end processing"/>
    <property type="evidence" value="ECO:0007669"/>
    <property type="project" value="TreeGrafter"/>
</dbReference>
<keyword evidence="10" id="KW-0540">Nuclease</keyword>
<evidence type="ECO:0000256" key="14">
    <source>
        <dbReference type="ARBA" id="ARBA00022833"/>
    </source>
</evidence>
<dbReference type="PANTHER" id="PTHR12553">
    <property type="entry name" value="ZINC PHOSPHODIESTERASE ELAC PROTEIN 2"/>
    <property type="match status" value="1"/>
</dbReference>
<dbReference type="CDD" id="cd07718">
    <property type="entry name" value="RNaseZ_ELAC1_ELAC2-C-term-like_MBL-fold"/>
    <property type="match status" value="1"/>
</dbReference>
<dbReference type="InterPro" id="IPR047151">
    <property type="entry name" value="RNZ2-like"/>
</dbReference>
<dbReference type="OrthoDB" id="527344at2759"/>
<evidence type="ECO:0000256" key="5">
    <source>
        <dbReference type="ARBA" id="ARBA00007823"/>
    </source>
</evidence>
<keyword evidence="15" id="KW-0809">Transit peptide</keyword>
<keyword evidence="26" id="KW-1185">Reference proteome</keyword>
<evidence type="ECO:0000256" key="4">
    <source>
        <dbReference type="ARBA" id="ARBA00004305"/>
    </source>
</evidence>
<keyword evidence="17" id="KW-0539">Nucleus</keyword>
<dbReference type="EC" id="3.1.26.11" evidence="6"/>
<dbReference type="FunFam" id="3.60.15.10:FF:000014">
    <property type="entry name" value="Zinc phosphodiesterase ELAC protein 2"/>
    <property type="match status" value="1"/>
</dbReference>
<dbReference type="PANTHER" id="PTHR12553:SF49">
    <property type="entry name" value="ZINC PHOSPHODIESTERASE ELAC PROTEIN 2"/>
    <property type="match status" value="1"/>
</dbReference>
<dbReference type="SUPFAM" id="SSF56281">
    <property type="entry name" value="Metallo-hydrolase/oxidoreductase"/>
    <property type="match status" value="2"/>
</dbReference>
<keyword evidence="11" id="KW-0479">Metal-binding</keyword>
<sequence>MSHCKHVVFKDTRILLTPQNTVINTLRQFHVYCSCRINLTMGKKNRRNQMHNNSIRENATNSNPTTAGVVHDEMRVRPFKKLPQPLAKIPTKINLVVIATGGPGTSRSLLVTTEYQRYMFNCGEGTQRLAAMSRSLRASAYAKLAGLEHVFITHKSWENAGGLLGMAMTLEGQKNPDSKAYLTRDKLHPGRNNPRITIHGPPGVENIAWMAKKFSDHTNLNIVRHDGVFKDAALTVTPIPVCLWAAEEDAAPAPAKRQRRLSGQGEVLVDEAYAYLCQAQPQLPKINVEKCVEAGVTIGPMVGCLQRGESVTLDDGRVVHPNQVTDLVPSDNRPFLVVECPSLDFLPSLRQCSQLQPYLEKSDESLAVIVHMTPADVFKSEGYQSWMSGFHDSTDHMVINRDASEADLIRVRDHQARLNLISQEVFPMLPDFDKCATNVVNPADKPEAALPQKEEGLQTKSSVLNKQGQIVKACPGLLYVYRGKEGLGFQVELDECNSQDIQKSYLLEPEVREQIAALRKVVPATSEESTEGEEENITRYPRVTFLGTGSSEPNMMRAQSCIVVQVSKHSAVVLDCGEDSYGQLYRFFGKTKSSQILCKIKAIFISHLHADHHLGLFSLMKERKIAFDESDKPFVPLLLIAPIQMRRWMRFYHQEMEKVTHLFRFVRHQVELSEFSDGVTMETATFEDVKKELNLTEYKSVEVEHCNNAFGVSFTHANGFKLVYSGDTRPCDSLVAAGEDCDLLIHEATHEDSLLENAKASKHSTFSEAIDVGKKMKAKNTILTHFSQRYTYMVPLFDVDLPQNVGVAFDNMQVTPKTLRYLPHMIPALTSLFFQELQRFESKNIRRVREEAETRSQQSRADSQ</sequence>
<comment type="function">
    <text evidence="22">Zinc phosphodiesterase, which displays mitochondrial tRNA 3'-processing endonuclease activity. Involved in tRNA maturation, by removing a 3'-trailer from precursor tRNA. Associates with mitochondrial DNA complexes at the nucleoids to initiate RNA processing and ribosome assembly.</text>
</comment>
<keyword evidence="16" id="KW-0496">Mitochondrion</keyword>
<dbReference type="EMBL" id="CAJHNH020003668">
    <property type="protein sequence ID" value="CAG5129751.1"/>
    <property type="molecule type" value="Genomic_DNA"/>
</dbReference>
<evidence type="ECO:0000256" key="1">
    <source>
        <dbReference type="ARBA" id="ARBA00000402"/>
    </source>
</evidence>
<keyword evidence="14" id="KW-0862">Zinc</keyword>
<evidence type="ECO:0000256" key="23">
    <source>
        <dbReference type="ARBA" id="ARBA00047136"/>
    </source>
</evidence>
<reference evidence="25" key="1">
    <citation type="submission" date="2021-04" db="EMBL/GenBank/DDBJ databases">
        <authorList>
            <consortium name="Molecular Ecology Group"/>
        </authorList>
    </citation>
    <scope>NUCLEOTIDE SEQUENCE</scope>
</reference>
<evidence type="ECO:0000256" key="17">
    <source>
        <dbReference type="ARBA" id="ARBA00023242"/>
    </source>
</evidence>
<comment type="caution">
    <text evidence="25">The sequence shown here is derived from an EMBL/GenBank/DDBJ whole genome shotgun (WGS) entry which is preliminary data.</text>
</comment>
<dbReference type="InterPro" id="IPR001279">
    <property type="entry name" value="Metallo-B-lactamas"/>
</dbReference>
<dbReference type="GO" id="GO:0046872">
    <property type="term" value="F:metal ion binding"/>
    <property type="evidence" value="ECO:0007669"/>
    <property type="project" value="UniProtKB-KW"/>
</dbReference>
<dbReference type="Proteomes" id="UP000678393">
    <property type="component" value="Unassembled WGS sequence"/>
</dbReference>
<evidence type="ECO:0000313" key="25">
    <source>
        <dbReference type="EMBL" id="CAG5129751.1"/>
    </source>
</evidence>
<evidence type="ECO:0000256" key="22">
    <source>
        <dbReference type="ARBA" id="ARBA00046098"/>
    </source>
</evidence>
<dbReference type="GO" id="GO:0005634">
    <property type="term" value="C:nucleus"/>
    <property type="evidence" value="ECO:0007669"/>
    <property type="project" value="UniProtKB-SubCell"/>
</dbReference>
<evidence type="ECO:0000256" key="16">
    <source>
        <dbReference type="ARBA" id="ARBA00023128"/>
    </source>
</evidence>
<keyword evidence="8" id="KW-0597">Phosphoprotein</keyword>
<name>A0A8S3ZTD1_9EUPU</name>
<evidence type="ECO:0000256" key="13">
    <source>
        <dbReference type="ARBA" id="ARBA00022801"/>
    </source>
</evidence>
<accession>A0A8S3ZTD1</accession>
<keyword evidence="9" id="KW-0819">tRNA processing</keyword>
<evidence type="ECO:0000256" key="19">
    <source>
        <dbReference type="ARBA" id="ARBA00030729"/>
    </source>
</evidence>
<dbReference type="AlphaFoldDB" id="A0A8S3ZTD1"/>
<keyword evidence="12" id="KW-0255">Endonuclease</keyword>
<evidence type="ECO:0000259" key="24">
    <source>
        <dbReference type="SMART" id="SM00849"/>
    </source>
</evidence>
<dbReference type="Pfam" id="PF23023">
    <property type="entry name" value="Anti-Pycsar_Apyc1"/>
    <property type="match status" value="1"/>
</dbReference>
<comment type="cofactor">
    <cofactor evidence="2">
        <name>Zn(2+)</name>
        <dbReference type="ChEBI" id="CHEBI:29105"/>
    </cofactor>
</comment>
<protein>
    <recommendedName>
        <fullName evidence="7">Zinc phosphodiesterase ELAC protein 2</fullName>
        <ecNumber evidence="6">3.1.26.11</ecNumber>
    </recommendedName>
    <alternativeName>
        <fullName evidence="21">ElaC homolog protein 2</fullName>
    </alternativeName>
    <alternativeName>
        <fullName evidence="19">Ribonuclease Z 2</fullName>
    </alternativeName>
    <alternativeName>
        <fullName evidence="20">tRNA 3 endonuclease 2</fullName>
    </alternativeName>
    <alternativeName>
        <fullName evidence="18">tRNase Z 2</fullName>
    </alternativeName>
</protein>
<organism evidence="25 26">
    <name type="scientific">Candidula unifasciata</name>
    <dbReference type="NCBI Taxonomy" id="100452"/>
    <lineage>
        <taxon>Eukaryota</taxon>
        <taxon>Metazoa</taxon>
        <taxon>Spiralia</taxon>
        <taxon>Lophotrochozoa</taxon>
        <taxon>Mollusca</taxon>
        <taxon>Gastropoda</taxon>
        <taxon>Heterobranchia</taxon>
        <taxon>Euthyneura</taxon>
        <taxon>Panpulmonata</taxon>
        <taxon>Eupulmonata</taxon>
        <taxon>Stylommatophora</taxon>
        <taxon>Helicina</taxon>
        <taxon>Helicoidea</taxon>
        <taxon>Geomitridae</taxon>
        <taxon>Candidula</taxon>
    </lineage>
</organism>
<evidence type="ECO:0000256" key="12">
    <source>
        <dbReference type="ARBA" id="ARBA00022759"/>
    </source>
</evidence>
<proteinExistence type="inferred from homology"/>
<evidence type="ECO:0000256" key="2">
    <source>
        <dbReference type="ARBA" id="ARBA00001947"/>
    </source>
</evidence>
<evidence type="ECO:0000256" key="9">
    <source>
        <dbReference type="ARBA" id="ARBA00022694"/>
    </source>
</evidence>
<dbReference type="Gene3D" id="3.60.15.10">
    <property type="entry name" value="Ribonuclease Z/Hydroxyacylglutathione hydrolase-like"/>
    <property type="match status" value="2"/>
</dbReference>
<evidence type="ECO:0000256" key="18">
    <source>
        <dbReference type="ARBA" id="ARBA00030689"/>
    </source>
</evidence>
<evidence type="ECO:0000313" key="26">
    <source>
        <dbReference type="Proteomes" id="UP000678393"/>
    </source>
</evidence>
<evidence type="ECO:0000256" key="6">
    <source>
        <dbReference type="ARBA" id="ARBA00012477"/>
    </source>
</evidence>
<feature type="domain" description="Metallo-beta-lactamase" evidence="24">
    <location>
        <begin position="558"/>
        <end position="785"/>
    </location>
</feature>
<dbReference type="GO" id="GO:0042781">
    <property type="term" value="F:3'-tRNA processing endoribonuclease activity"/>
    <property type="evidence" value="ECO:0007669"/>
    <property type="project" value="UniProtKB-EC"/>
</dbReference>
<evidence type="ECO:0000256" key="21">
    <source>
        <dbReference type="ARBA" id="ARBA00032616"/>
    </source>
</evidence>